<protein>
    <submittedName>
        <fullName evidence="2">Uncharacterized protein</fullName>
    </submittedName>
</protein>
<sequence length="229" mass="26725">MGNYSTLWVAKDKGIYNEETDEYLEVKYAIPLFWIALFTVEDITTLKDKDDSTYYTFSASVLKACDTFKSRLNIWSTLYNNDKAEVLAKLFLAYFERIPTFNVELNVTDIMGMSIDPFSEDAKECMIDMIHFIDEKQKNPNYISPSKMWLPTNFKLEIPKDRYLDIDGFGEELLPYPELDELLNQNLIQNESKYPNQSISKNKSNRLKISFFLISIVIILFTLIMCSIL</sequence>
<accession>A0A3G2T6E8</accession>
<feature type="transmembrane region" description="Helical" evidence="1">
    <location>
        <begin position="209"/>
        <end position="228"/>
    </location>
</feature>
<dbReference type="AlphaFoldDB" id="A0A3G2T6E8"/>
<name>A0A3G2T6E8_9GAMM</name>
<dbReference type="RefSeq" id="WP_087553838.1">
    <property type="nucleotide sequence ID" value="NZ_CP033133.1"/>
</dbReference>
<dbReference type="Proteomes" id="UP000279962">
    <property type="component" value="Chromosome"/>
</dbReference>
<gene>
    <name evidence="2" type="ORF">CDG68_19310</name>
</gene>
<evidence type="ECO:0000313" key="2">
    <source>
        <dbReference type="EMBL" id="AYO55661.1"/>
    </source>
</evidence>
<keyword evidence="1" id="KW-0472">Membrane</keyword>
<reference evidence="2 3" key="1">
    <citation type="submission" date="2018-10" db="EMBL/GenBank/DDBJ databases">
        <title>The complete genome of Acinetobacter wuhouensis strain WCHAW010062.</title>
        <authorList>
            <person name="Hu Y."/>
            <person name="Long H."/>
            <person name="Feng Y."/>
            <person name="Zong Z."/>
        </authorList>
    </citation>
    <scope>NUCLEOTIDE SEQUENCE [LARGE SCALE GENOMIC DNA]</scope>
    <source>
        <strain evidence="2 3">WCHAW010062</strain>
    </source>
</reference>
<keyword evidence="1" id="KW-1133">Transmembrane helix</keyword>
<evidence type="ECO:0000313" key="3">
    <source>
        <dbReference type="Proteomes" id="UP000279962"/>
    </source>
</evidence>
<dbReference type="EMBL" id="CP033133">
    <property type="protein sequence ID" value="AYO55661.1"/>
    <property type="molecule type" value="Genomic_DNA"/>
</dbReference>
<organism evidence="2 3">
    <name type="scientific">Acinetobacter wuhouensis</name>
    <dbReference type="NCBI Taxonomy" id="1879050"/>
    <lineage>
        <taxon>Bacteria</taxon>
        <taxon>Pseudomonadati</taxon>
        <taxon>Pseudomonadota</taxon>
        <taxon>Gammaproteobacteria</taxon>
        <taxon>Moraxellales</taxon>
        <taxon>Moraxellaceae</taxon>
        <taxon>Acinetobacter</taxon>
    </lineage>
</organism>
<evidence type="ECO:0000256" key="1">
    <source>
        <dbReference type="SAM" id="Phobius"/>
    </source>
</evidence>
<proteinExistence type="predicted"/>
<keyword evidence="1" id="KW-0812">Transmembrane</keyword>